<dbReference type="EMBL" id="KU144996">
    <property type="protein sequence ID" value="AMK59612.1"/>
    <property type="molecule type" value="Genomic_DNA"/>
</dbReference>
<dbReference type="GO" id="GO:0003700">
    <property type="term" value="F:DNA-binding transcription factor activity"/>
    <property type="evidence" value="ECO:0007669"/>
    <property type="project" value="InterPro"/>
</dbReference>
<keyword evidence="7" id="KW-0479">Metal-binding</keyword>
<dbReference type="Gene3D" id="3.30.1490.190">
    <property type="match status" value="1"/>
</dbReference>
<dbReference type="InterPro" id="IPR036388">
    <property type="entry name" value="WH-like_DNA-bd_sf"/>
</dbReference>
<comment type="cofactor">
    <cofactor evidence="7">
        <name>Zn(2+)</name>
        <dbReference type="ChEBI" id="CHEBI:29105"/>
    </cofactor>
    <text evidence="7">Binds 1 zinc ion per subunit.</text>
</comment>
<evidence type="ECO:0000256" key="2">
    <source>
        <dbReference type="ARBA" id="ARBA00022491"/>
    </source>
</evidence>
<feature type="binding site" evidence="7">
    <location>
        <position position="70"/>
    </location>
    <ligand>
        <name>Zn(2+)</name>
        <dbReference type="ChEBI" id="CHEBI:29105"/>
    </ligand>
</feature>
<dbReference type="PANTHER" id="PTHR33202">
    <property type="entry name" value="ZINC UPTAKE REGULATION PROTEIN"/>
    <property type="match status" value="1"/>
</dbReference>
<evidence type="ECO:0000256" key="4">
    <source>
        <dbReference type="ARBA" id="ARBA00023015"/>
    </source>
</evidence>
<evidence type="ECO:0000256" key="5">
    <source>
        <dbReference type="ARBA" id="ARBA00023125"/>
    </source>
</evidence>
<evidence type="ECO:0000256" key="6">
    <source>
        <dbReference type="ARBA" id="ARBA00023163"/>
    </source>
</evidence>
<dbReference type="SUPFAM" id="SSF46785">
    <property type="entry name" value="Winged helix' DNA-binding domain"/>
    <property type="match status" value="1"/>
</dbReference>
<organism evidence="8">
    <name type="scientific">uncultured bacterium UPO76</name>
    <dbReference type="NCBI Taxonomy" id="1776993"/>
    <lineage>
        <taxon>Bacteria</taxon>
        <taxon>environmental samples</taxon>
    </lineage>
</organism>
<dbReference type="Gene3D" id="1.10.10.10">
    <property type="entry name" value="Winged helix-like DNA-binding domain superfamily/Winged helix DNA-binding domain"/>
    <property type="match status" value="1"/>
</dbReference>
<keyword evidence="4" id="KW-0805">Transcription regulation</keyword>
<dbReference type="GO" id="GO:1900376">
    <property type="term" value="P:regulation of secondary metabolite biosynthetic process"/>
    <property type="evidence" value="ECO:0007669"/>
    <property type="project" value="TreeGrafter"/>
</dbReference>
<dbReference type="CDD" id="cd07153">
    <property type="entry name" value="Fur_like"/>
    <property type="match status" value="1"/>
</dbReference>
<dbReference type="Pfam" id="PF01475">
    <property type="entry name" value="FUR"/>
    <property type="match status" value="1"/>
</dbReference>
<protein>
    <submittedName>
        <fullName evidence="8">Ferric uptake regulator family protein</fullName>
    </submittedName>
</protein>
<name>A0A140E000_9BACT</name>
<dbReference type="InterPro" id="IPR002481">
    <property type="entry name" value="FUR"/>
</dbReference>
<dbReference type="InterPro" id="IPR036390">
    <property type="entry name" value="WH_DNA-bd_sf"/>
</dbReference>
<dbReference type="GO" id="GO:0045892">
    <property type="term" value="P:negative regulation of DNA-templated transcription"/>
    <property type="evidence" value="ECO:0007669"/>
    <property type="project" value="TreeGrafter"/>
</dbReference>
<dbReference type="InterPro" id="IPR043135">
    <property type="entry name" value="Fur_C"/>
</dbReference>
<evidence type="ECO:0000256" key="7">
    <source>
        <dbReference type="PIRSR" id="PIRSR602481-1"/>
    </source>
</evidence>
<dbReference type="GO" id="GO:0008270">
    <property type="term" value="F:zinc ion binding"/>
    <property type="evidence" value="ECO:0007669"/>
    <property type="project" value="TreeGrafter"/>
</dbReference>
<keyword evidence="3 7" id="KW-0862">Zinc</keyword>
<keyword evidence="2" id="KW-0678">Repressor</keyword>
<feature type="binding site" evidence="7">
    <location>
        <position position="110"/>
    </location>
    <ligand>
        <name>Zn(2+)</name>
        <dbReference type="ChEBI" id="CHEBI:29105"/>
    </ligand>
</feature>
<evidence type="ECO:0000256" key="1">
    <source>
        <dbReference type="ARBA" id="ARBA00007957"/>
    </source>
</evidence>
<reference evidence="8" key="1">
    <citation type="journal article" date="2016" name="Appl. Environ. Microbiol.">
        <title>Functional Metagenomics of a Biostimulated Petroleum-Contaminated Soil Reveals an Extraordinary Diversity of Extradiol Dioxygenases.</title>
        <authorList>
            <person name="Terron-Gonzalez L."/>
            <person name="Martin-Cabello G."/>
            <person name="Ferrer M."/>
            <person name="Santero E."/>
        </authorList>
    </citation>
    <scope>NUCLEOTIDE SEQUENCE</scope>
</reference>
<evidence type="ECO:0000313" key="8">
    <source>
        <dbReference type="EMBL" id="AMK59612.1"/>
    </source>
</evidence>
<feature type="binding site" evidence="7">
    <location>
        <position position="73"/>
    </location>
    <ligand>
        <name>Zn(2+)</name>
        <dbReference type="ChEBI" id="CHEBI:29105"/>
    </ligand>
</feature>
<sequence length="117" mass="13061">MLEVLRQAKTHPTAAEIHRQLLRKQPNLSLKTVYDALEALVGARLAVCATDGGAPYRYEAHTEPHYHAQCRVCGTLIDIPAKADGHIRGRTPLPEGFEVEAIRVTFLGRCPRCRDDF</sequence>
<proteinExistence type="inferred from homology"/>
<evidence type="ECO:0000256" key="3">
    <source>
        <dbReference type="ARBA" id="ARBA00022833"/>
    </source>
</evidence>
<dbReference type="PANTHER" id="PTHR33202:SF22">
    <property type="entry name" value="HYDROGEN PEROXIDE SENSITIVE REPRESSOR"/>
    <property type="match status" value="1"/>
</dbReference>
<comment type="similarity">
    <text evidence="1">Belongs to the Fur family.</text>
</comment>
<feature type="binding site" evidence="7">
    <location>
        <position position="113"/>
    </location>
    <ligand>
        <name>Zn(2+)</name>
        <dbReference type="ChEBI" id="CHEBI:29105"/>
    </ligand>
</feature>
<dbReference type="GO" id="GO:0000976">
    <property type="term" value="F:transcription cis-regulatory region binding"/>
    <property type="evidence" value="ECO:0007669"/>
    <property type="project" value="TreeGrafter"/>
</dbReference>
<keyword evidence="6" id="KW-0804">Transcription</keyword>
<keyword evidence="5" id="KW-0238">DNA-binding</keyword>
<accession>A0A140E000</accession>
<dbReference type="AlphaFoldDB" id="A0A140E000"/>